<proteinExistence type="predicted"/>
<dbReference type="AlphaFoldDB" id="A0A2A7U750"/>
<sequence>MIRHPVSSSNIQSIGYDQLNMVLEVAFHSGGIYQYMRIPSMVYQNLMQSGSKGEYFHRHIKDRYRWRKIR</sequence>
<reference evidence="3" key="1">
    <citation type="submission" date="2017-09" db="EMBL/GenBank/DDBJ databases">
        <title>FDA dAtabase for Regulatory Grade micrObial Sequences (FDA-ARGOS): Supporting development and validation of Infectious Disease Dx tests.</title>
        <authorList>
            <person name="Goldberg B."/>
            <person name="Campos J."/>
            <person name="Tallon L."/>
            <person name="Sadzewicz L."/>
            <person name="Ott S."/>
            <person name="Zhao X."/>
            <person name="Nagaraj S."/>
            <person name="Vavikolanu K."/>
            <person name="Aluvathingal J."/>
            <person name="Nadendla S."/>
            <person name="Geyer C."/>
            <person name="Sichtig H."/>
        </authorList>
    </citation>
    <scope>NUCLEOTIDE SEQUENCE [LARGE SCALE GENOMIC DNA]</scope>
    <source>
        <strain evidence="3">FDAARGOS_370</strain>
    </source>
</reference>
<evidence type="ECO:0000313" key="3">
    <source>
        <dbReference type="Proteomes" id="UP000219788"/>
    </source>
</evidence>
<evidence type="ECO:0000313" key="2">
    <source>
        <dbReference type="EMBL" id="PEH74236.1"/>
    </source>
</evidence>
<dbReference type="Pfam" id="PF13619">
    <property type="entry name" value="KTSC"/>
    <property type="match status" value="1"/>
</dbReference>
<gene>
    <name evidence="2" type="ORF">CRM76_01375</name>
</gene>
<protein>
    <submittedName>
        <fullName evidence="2">KTSC domain-containing protein</fullName>
    </submittedName>
</protein>
<accession>A0A2A7U750</accession>
<feature type="domain" description="KTSC" evidence="1">
    <location>
        <begin position="7"/>
        <end position="64"/>
    </location>
</feature>
<evidence type="ECO:0000259" key="1">
    <source>
        <dbReference type="Pfam" id="PF13619"/>
    </source>
</evidence>
<dbReference type="Proteomes" id="UP000219788">
    <property type="component" value="Unassembled WGS sequence"/>
</dbReference>
<organism evidence="2 3">
    <name type="scientific">Edwardsiella tarda</name>
    <dbReference type="NCBI Taxonomy" id="636"/>
    <lineage>
        <taxon>Bacteria</taxon>
        <taxon>Pseudomonadati</taxon>
        <taxon>Pseudomonadota</taxon>
        <taxon>Gammaproteobacteria</taxon>
        <taxon>Enterobacterales</taxon>
        <taxon>Hafniaceae</taxon>
        <taxon>Edwardsiella</taxon>
    </lineage>
</organism>
<comment type="caution">
    <text evidence="2">The sequence shown here is derived from an EMBL/GenBank/DDBJ whole genome shotgun (WGS) entry which is preliminary data.</text>
</comment>
<dbReference type="EMBL" id="PDDV01000007">
    <property type="protein sequence ID" value="PEH74236.1"/>
    <property type="molecule type" value="Genomic_DNA"/>
</dbReference>
<name>A0A2A7U750_EDWTA</name>
<dbReference type="OrthoDB" id="8612029at2"/>
<dbReference type="RefSeq" id="WP_098142607.1">
    <property type="nucleotide sequence ID" value="NZ_CP100793.1"/>
</dbReference>
<dbReference type="InterPro" id="IPR025309">
    <property type="entry name" value="KTSC_dom"/>
</dbReference>